<dbReference type="Pfam" id="PF01841">
    <property type="entry name" value="Transglut_core"/>
    <property type="match status" value="1"/>
</dbReference>
<dbReference type="SMART" id="SM00460">
    <property type="entry name" value="TGc"/>
    <property type="match status" value="1"/>
</dbReference>
<dbReference type="Gene3D" id="3.10.620.30">
    <property type="match status" value="1"/>
</dbReference>
<dbReference type="InterPro" id="IPR002931">
    <property type="entry name" value="Transglutaminase-like"/>
</dbReference>
<dbReference type="OrthoDB" id="9787782at2"/>
<feature type="domain" description="Transglutaminase-like" evidence="1">
    <location>
        <begin position="180"/>
        <end position="239"/>
    </location>
</feature>
<dbReference type="RefSeq" id="WP_116679383.1">
    <property type="nucleotide sequence ID" value="NZ_QEKY01000008.1"/>
</dbReference>
<sequence length="898" mass="100659">MKGNHLYRIGMLFLISALLAGCKGEKQFITDAGFRKQVQEDLRAKREALSEGNLFEVLDRDTLGSEERGALEFLYAYMTLPDIVDYSGDFYLQNVRESFKAREEMAWGKDVPELLFRHFVLPIRVNNENLDSSRMVFYAELKERVAGMTMKEAALEVNHWCHEKATYSPSDPRTRSPLATVKNALGRCGEESTFTVAALRAVGIPARQMYTPRWAHTDDNHAWVEVWVDGKWYFIGACEPAAELNDAWFNSSVVRAMLTHTRVFGRYEGPEEKLLSTANYTEINCIDNYAPTEMIELTVVDKSGKPVSGAEVRFCIYNYAEFYPVVTKKSDDKGAASLRVGKGDMLVWAAKDGLFGYAISQAEGRKPLMITLDTYESQPEFVDFKIVPPKGDPIPTTCSPQQINENDARLLHEDSIRMAYEATFKTAEQSAALASELGVDAKALTAIMQTSRGNHGDIEGFLRKVNTGKDRLRAMDLLQTISHKDLTDTPESLLLTLFNDMSLPEGEAAGGEAYRHHLRYVASPRIYTEMLSSFVPTLKGILPAEEQSAMREDPARLVNWVSANIKLDTLYNTQYTTITPAGVWRAKRADLRSMGIFFVALARTLQIPARYDEVTGKIQYSKSLTPLQWTDVNLRENKSVQKEMGTMTMDYTPTALAPNPNYYSRFTVAEVQPSGSVRTLYYDENEATDIKTLFAHPKETAAGRYFLVSGTRMASGSVLCRIRKFEIESGKTTNVPLELLRDSTDVQVIGSINAEQLYHDISASAGENRTLLSTTGRGYFAMAILGAGQEPTNHALKDLEKVKAELEQWGRKFILLFPDADGYKRYKPADFPALPSTVVFGWDIQGENARMIQQATNLPNTTTLPIVVIADSFGRVVFVRQGYTIGLGEQMMQVIRQL</sequence>
<protein>
    <submittedName>
        <fullName evidence="2">Transglutaminase superfamily protein</fullName>
    </submittedName>
</protein>
<proteinExistence type="predicted"/>
<dbReference type="SUPFAM" id="SSF54001">
    <property type="entry name" value="Cysteine proteinases"/>
    <property type="match status" value="1"/>
</dbReference>
<dbReference type="PROSITE" id="PS51257">
    <property type="entry name" value="PROKAR_LIPOPROTEIN"/>
    <property type="match status" value="1"/>
</dbReference>
<accession>A0A2U1FCJ6</accession>
<organism evidence="2 3">
    <name type="scientific">Porphyromonas loveana</name>
    <dbReference type="NCBI Taxonomy" id="1884669"/>
    <lineage>
        <taxon>Bacteria</taxon>
        <taxon>Pseudomonadati</taxon>
        <taxon>Bacteroidota</taxon>
        <taxon>Bacteroidia</taxon>
        <taxon>Bacteroidales</taxon>
        <taxon>Porphyromonadaceae</taxon>
        <taxon>Porphyromonas</taxon>
    </lineage>
</organism>
<dbReference type="InterPro" id="IPR038765">
    <property type="entry name" value="Papain-like_cys_pep_sf"/>
</dbReference>
<reference evidence="2 3" key="1">
    <citation type="submission" date="2018-04" db="EMBL/GenBank/DDBJ databases">
        <title>Genomic Encyclopedia of Type Strains, Phase IV (KMG-IV): sequencing the most valuable type-strain genomes for metagenomic binning, comparative biology and taxonomic classification.</title>
        <authorList>
            <person name="Goeker M."/>
        </authorList>
    </citation>
    <scope>NUCLEOTIDE SEQUENCE [LARGE SCALE GENOMIC DNA]</scope>
    <source>
        <strain evidence="2 3">DSM 28520</strain>
    </source>
</reference>
<gene>
    <name evidence="2" type="ORF">C7382_10875</name>
</gene>
<dbReference type="GeneID" id="94550854"/>
<evidence type="ECO:0000313" key="3">
    <source>
        <dbReference type="Proteomes" id="UP000245462"/>
    </source>
</evidence>
<dbReference type="AlphaFoldDB" id="A0A2U1FCJ6"/>
<dbReference type="Proteomes" id="UP000245462">
    <property type="component" value="Unassembled WGS sequence"/>
</dbReference>
<dbReference type="PANTHER" id="PTHR35532:SF5">
    <property type="entry name" value="CARBOHYDRATE-BINDING DOMAIN-CONTAINING PROTEIN"/>
    <property type="match status" value="1"/>
</dbReference>
<evidence type="ECO:0000313" key="2">
    <source>
        <dbReference type="EMBL" id="PVZ09886.1"/>
    </source>
</evidence>
<dbReference type="PANTHER" id="PTHR35532">
    <property type="entry name" value="SIMILAR TO POLYHYDROXYALKANOATE DEPOLYMERASE"/>
    <property type="match status" value="1"/>
</dbReference>
<comment type="caution">
    <text evidence="2">The sequence shown here is derived from an EMBL/GenBank/DDBJ whole genome shotgun (WGS) entry which is preliminary data.</text>
</comment>
<keyword evidence="3" id="KW-1185">Reference proteome</keyword>
<name>A0A2U1FCJ6_9PORP</name>
<dbReference type="Gene3D" id="2.60.40.1120">
    <property type="entry name" value="Carboxypeptidase-like, regulatory domain"/>
    <property type="match status" value="1"/>
</dbReference>
<dbReference type="EMBL" id="QEKY01000008">
    <property type="protein sequence ID" value="PVZ09886.1"/>
    <property type="molecule type" value="Genomic_DNA"/>
</dbReference>
<evidence type="ECO:0000259" key="1">
    <source>
        <dbReference type="SMART" id="SM00460"/>
    </source>
</evidence>